<evidence type="ECO:0000313" key="2">
    <source>
        <dbReference type="Proteomes" id="UP000198779"/>
    </source>
</evidence>
<keyword evidence="2" id="KW-1185">Reference proteome</keyword>
<protein>
    <submittedName>
        <fullName evidence="1">Uncharacterized protein</fullName>
    </submittedName>
</protein>
<reference evidence="2" key="1">
    <citation type="submission" date="2016-10" db="EMBL/GenBank/DDBJ databases">
        <authorList>
            <person name="Varghese N."/>
            <person name="Submissions S."/>
        </authorList>
    </citation>
    <scope>NUCLEOTIDE SEQUENCE [LARGE SCALE GENOMIC DNA]</scope>
    <source>
        <strain evidence="2">BP1-148</strain>
    </source>
</reference>
<evidence type="ECO:0000313" key="1">
    <source>
        <dbReference type="EMBL" id="SDH26140.1"/>
    </source>
</evidence>
<accession>A0A1G8B0I9</accession>
<dbReference type="Proteomes" id="UP000198779">
    <property type="component" value="Unassembled WGS sequence"/>
</dbReference>
<dbReference type="AlphaFoldDB" id="A0A1G8B0I9"/>
<dbReference type="RefSeq" id="WP_143010182.1">
    <property type="nucleotide sequence ID" value="NZ_FNCQ01000021.1"/>
</dbReference>
<dbReference type="EMBL" id="FNCQ01000021">
    <property type="protein sequence ID" value="SDH26140.1"/>
    <property type="molecule type" value="Genomic_DNA"/>
</dbReference>
<organism evidence="1 2">
    <name type="scientific">Prevotella communis</name>
    <dbReference type="NCBI Taxonomy" id="2913614"/>
    <lineage>
        <taxon>Bacteria</taxon>
        <taxon>Pseudomonadati</taxon>
        <taxon>Bacteroidota</taxon>
        <taxon>Bacteroidia</taxon>
        <taxon>Bacteroidales</taxon>
        <taxon>Prevotellaceae</taxon>
        <taxon>Prevotella</taxon>
    </lineage>
</organism>
<dbReference type="STRING" id="645274.SAMN04487901_12128"/>
<proteinExistence type="predicted"/>
<gene>
    <name evidence="1" type="ORF">SAMN04487901_12128</name>
</gene>
<name>A0A1G8B0I9_9BACT</name>
<sequence length="73" mass="8350">MTTTISTSSKNQFSKIRKYLTNKRIFFTPSLNNGVYALTIFELTNIEIDSLITKMTKHFHLSPIQQELQALAA</sequence>